<reference evidence="3" key="1">
    <citation type="journal article" date="2019" name="Int. J. Syst. Evol. Microbiol.">
        <title>The Global Catalogue of Microorganisms (GCM) 10K type strain sequencing project: providing services to taxonomists for standard genome sequencing and annotation.</title>
        <authorList>
            <consortium name="The Broad Institute Genomics Platform"/>
            <consortium name="The Broad Institute Genome Sequencing Center for Infectious Disease"/>
            <person name="Wu L."/>
            <person name="Ma J."/>
        </authorList>
    </citation>
    <scope>NUCLEOTIDE SEQUENCE [LARGE SCALE GENOMIC DNA]</scope>
    <source>
        <strain evidence="3">TISTR 2466</strain>
    </source>
</reference>
<sequence>MRYKRKAAEMLGYQLKNRRKAIIFVLGSKVWSSVWFDWKRGMKYMEEFIKQYWNCIASQDEEELKKYFHRHACIRWHNTNEQFNVPEFLRANCDYPGNWNGEVERIEQIGYTHITVTHVWSNEISFHVTSFIVIKNGKIEVLDEYWGDDGVAPQWRQDKHIGRPIV</sequence>
<comment type="caution">
    <text evidence="2">The sequence shown here is derived from an EMBL/GenBank/DDBJ whole genome shotgun (WGS) entry which is preliminary data.</text>
</comment>
<protein>
    <submittedName>
        <fullName evidence="2">Nuclear transport factor 2 family protein</fullName>
    </submittedName>
</protein>
<evidence type="ECO:0000313" key="2">
    <source>
        <dbReference type="EMBL" id="MFD2695594.1"/>
    </source>
</evidence>
<dbReference type="EMBL" id="JBHUMQ010000049">
    <property type="protein sequence ID" value="MFD2695594.1"/>
    <property type="molecule type" value="Genomic_DNA"/>
</dbReference>
<keyword evidence="3" id="KW-1185">Reference proteome</keyword>
<dbReference type="SUPFAM" id="SSF54427">
    <property type="entry name" value="NTF2-like"/>
    <property type="match status" value="1"/>
</dbReference>
<evidence type="ECO:0000313" key="3">
    <source>
        <dbReference type="Proteomes" id="UP001597399"/>
    </source>
</evidence>
<proteinExistence type="predicted"/>
<keyword evidence="1" id="KW-1133">Transmembrane helix</keyword>
<dbReference type="RefSeq" id="WP_253060565.1">
    <property type="nucleotide sequence ID" value="NZ_JAMXWM010000006.1"/>
</dbReference>
<feature type="transmembrane region" description="Helical" evidence="1">
    <location>
        <begin position="21"/>
        <end position="38"/>
    </location>
</feature>
<dbReference type="Gene3D" id="3.10.450.50">
    <property type="match status" value="1"/>
</dbReference>
<dbReference type="Proteomes" id="UP001597399">
    <property type="component" value="Unassembled WGS sequence"/>
</dbReference>
<evidence type="ECO:0000256" key="1">
    <source>
        <dbReference type="SAM" id="Phobius"/>
    </source>
</evidence>
<keyword evidence="1" id="KW-0812">Transmembrane</keyword>
<accession>A0ABW5S906</accession>
<organism evidence="2 3">
    <name type="scientific">Sporolactobacillus shoreicorticis</name>
    <dbReference type="NCBI Taxonomy" id="1923877"/>
    <lineage>
        <taxon>Bacteria</taxon>
        <taxon>Bacillati</taxon>
        <taxon>Bacillota</taxon>
        <taxon>Bacilli</taxon>
        <taxon>Bacillales</taxon>
        <taxon>Sporolactobacillaceae</taxon>
        <taxon>Sporolactobacillus</taxon>
    </lineage>
</organism>
<name>A0ABW5S906_9BACL</name>
<dbReference type="InterPro" id="IPR032710">
    <property type="entry name" value="NTF2-like_dom_sf"/>
</dbReference>
<gene>
    <name evidence="2" type="ORF">ACFSUE_18495</name>
</gene>
<keyword evidence="1" id="KW-0472">Membrane</keyword>